<dbReference type="InterPro" id="IPR006652">
    <property type="entry name" value="Kelch_1"/>
</dbReference>
<dbReference type="Pfam" id="PF01344">
    <property type="entry name" value="Kelch_1"/>
    <property type="match status" value="1"/>
</dbReference>
<dbReference type="AlphaFoldDB" id="A0A2N9I3D1"/>
<organism evidence="1">
    <name type="scientific">Fagus sylvatica</name>
    <name type="common">Beechnut</name>
    <dbReference type="NCBI Taxonomy" id="28930"/>
    <lineage>
        <taxon>Eukaryota</taxon>
        <taxon>Viridiplantae</taxon>
        <taxon>Streptophyta</taxon>
        <taxon>Embryophyta</taxon>
        <taxon>Tracheophyta</taxon>
        <taxon>Spermatophyta</taxon>
        <taxon>Magnoliopsida</taxon>
        <taxon>eudicotyledons</taxon>
        <taxon>Gunneridae</taxon>
        <taxon>Pentapetalae</taxon>
        <taxon>rosids</taxon>
        <taxon>fabids</taxon>
        <taxon>Fagales</taxon>
        <taxon>Fagaceae</taxon>
        <taxon>Fagus</taxon>
    </lineage>
</organism>
<dbReference type="InterPro" id="IPR015915">
    <property type="entry name" value="Kelch-typ_b-propeller"/>
</dbReference>
<dbReference type="SMART" id="SM00612">
    <property type="entry name" value="Kelch"/>
    <property type="match status" value="2"/>
</dbReference>
<dbReference type="PANTHER" id="PTHR47365:SF1">
    <property type="entry name" value="F-BOX_KELCH-REPEAT PROTEIN"/>
    <property type="match status" value="1"/>
</dbReference>
<name>A0A2N9I3D1_FAGSY</name>
<dbReference type="Pfam" id="PF07646">
    <property type="entry name" value="Kelch_2"/>
    <property type="match status" value="1"/>
</dbReference>
<accession>A0A2N9I3D1</accession>
<evidence type="ECO:0000313" key="1">
    <source>
        <dbReference type="EMBL" id="SPD20566.1"/>
    </source>
</evidence>
<proteinExistence type="predicted"/>
<gene>
    <name evidence="1" type="ORF">FSB_LOCUS48448</name>
</gene>
<reference evidence="1" key="1">
    <citation type="submission" date="2018-02" db="EMBL/GenBank/DDBJ databases">
        <authorList>
            <person name="Cohen D.B."/>
            <person name="Kent A.D."/>
        </authorList>
    </citation>
    <scope>NUCLEOTIDE SEQUENCE</scope>
</reference>
<dbReference type="SUPFAM" id="SSF117281">
    <property type="entry name" value="Kelch motif"/>
    <property type="match status" value="1"/>
</dbReference>
<dbReference type="PANTHER" id="PTHR47365">
    <property type="entry name" value="PLANT PROTEIN, PUTATIVE-RELATED"/>
    <property type="match status" value="1"/>
</dbReference>
<dbReference type="EMBL" id="OIVN01005035">
    <property type="protein sequence ID" value="SPD20566.1"/>
    <property type="molecule type" value="Genomic_DNA"/>
</dbReference>
<dbReference type="InterPro" id="IPR011498">
    <property type="entry name" value="Kelch_2"/>
</dbReference>
<protein>
    <submittedName>
        <fullName evidence="1">Uncharacterized protein</fullName>
    </submittedName>
</protein>
<dbReference type="Gene3D" id="2.120.10.80">
    <property type="entry name" value="Kelch-type beta propeller"/>
    <property type="match status" value="1"/>
</dbReference>
<sequence length="240" mass="26878">MGSLPSPPRPTTLPPSPEDSISNFRVYAAFDLLDNHVMKGFAMVSLGDTIYIIGGRLCHKERAHGSEDSDDFVDMDIEVLSSVLCYNVQSNQWSQCAPLSLPRYDFACTVCDNKIYVAGGKSTLASARGVSSAEVYDSNLDIWTPLPNMDILRYKCAGVTWQVKFHMVGGFAEREDSDPGPFIVERSTAEMYHTQTEKWYLKTGMWKVDVPPNQIVMVDERLFSCGDCLNAWGHIDMYHV</sequence>